<evidence type="ECO:0000313" key="1">
    <source>
        <dbReference type="EMBL" id="KAK4003342.1"/>
    </source>
</evidence>
<keyword evidence="2" id="KW-1185">Reference proteome</keyword>
<dbReference type="Proteomes" id="UP001234178">
    <property type="component" value="Unassembled WGS sequence"/>
</dbReference>
<protein>
    <submittedName>
        <fullName evidence="1">Uncharacterized protein</fullName>
    </submittedName>
</protein>
<sequence length="67" mass="7288">MTLIVAKIGIVVWSVKQQRTTGLNGLRAKCCLTGFAVPSLDHLDDTLEAGSFRPSLIRAAYRKNVSV</sequence>
<evidence type="ECO:0000313" key="2">
    <source>
        <dbReference type="Proteomes" id="UP001234178"/>
    </source>
</evidence>
<proteinExistence type="predicted"/>
<comment type="caution">
    <text evidence="1">The sequence shown here is derived from an EMBL/GenBank/DDBJ whole genome shotgun (WGS) entry which is preliminary data.</text>
</comment>
<gene>
    <name evidence="1" type="ORF">OUZ56_005110</name>
</gene>
<organism evidence="1 2">
    <name type="scientific">Daphnia magna</name>
    <dbReference type="NCBI Taxonomy" id="35525"/>
    <lineage>
        <taxon>Eukaryota</taxon>
        <taxon>Metazoa</taxon>
        <taxon>Ecdysozoa</taxon>
        <taxon>Arthropoda</taxon>
        <taxon>Crustacea</taxon>
        <taxon>Branchiopoda</taxon>
        <taxon>Diplostraca</taxon>
        <taxon>Cladocera</taxon>
        <taxon>Anomopoda</taxon>
        <taxon>Daphniidae</taxon>
        <taxon>Daphnia</taxon>
    </lineage>
</organism>
<dbReference type="EMBL" id="JAOYFB010000001">
    <property type="protein sequence ID" value="KAK4003342.1"/>
    <property type="molecule type" value="Genomic_DNA"/>
</dbReference>
<accession>A0ABQ9YRV0</accession>
<reference evidence="1 2" key="1">
    <citation type="journal article" date="2023" name="Nucleic Acids Res.">
        <title>The hologenome of Daphnia magna reveals possible DNA methylation and microbiome-mediated evolution of the host genome.</title>
        <authorList>
            <person name="Chaturvedi A."/>
            <person name="Li X."/>
            <person name="Dhandapani V."/>
            <person name="Marshall H."/>
            <person name="Kissane S."/>
            <person name="Cuenca-Cambronero M."/>
            <person name="Asole G."/>
            <person name="Calvet F."/>
            <person name="Ruiz-Romero M."/>
            <person name="Marangio P."/>
            <person name="Guigo R."/>
            <person name="Rago D."/>
            <person name="Mirbahai L."/>
            <person name="Eastwood N."/>
            <person name="Colbourne J.K."/>
            <person name="Zhou J."/>
            <person name="Mallon E."/>
            <person name="Orsini L."/>
        </authorList>
    </citation>
    <scope>NUCLEOTIDE SEQUENCE [LARGE SCALE GENOMIC DNA]</scope>
    <source>
        <strain evidence="1">LRV0_1</strain>
    </source>
</reference>
<name>A0ABQ9YRV0_9CRUS</name>